<dbReference type="PANTHER" id="PTHR31126">
    <property type="entry name" value="TYROSINE-PROTEIN PHOSPHATASE"/>
    <property type="match status" value="1"/>
</dbReference>
<dbReference type="EMBL" id="JBHTKX010000002">
    <property type="protein sequence ID" value="MFD1129930.1"/>
    <property type="molecule type" value="Genomic_DNA"/>
</dbReference>
<accession>A0ABW3Q777</accession>
<dbReference type="InterPro" id="IPR016130">
    <property type="entry name" value="Tyr_Pase_AS"/>
</dbReference>
<sequence length="337" mass="37611">MMSTFNPSLEQGPIVQAKYTSNNIITLAWNMPESLEAEAIYLSASPEFDENNSTPLEVQIEPVGASFTRTPLPGRSYYHVKFNDGSVTTVTDRMIHTDGVVNFRDMGGYHTEDGRTTRWGMLLRSADLHELSEQDLKTADALGIDWICDLRSDFEVASRPSPAIGKAINTNIPFMAEASPQEMQKIGLDLNAGYKAMILNTNKCSLILHELLTEDRGTSLFHCAAGKDRTGVVCALILLTLGVPREVVIEDYELTNLAIDGLLQRFLSGNNKDHIDQLPEEMKKDWNGEVPEMMKAAFIRASLEAIDDNYGSFENYLHKGLGITEEERTQLKNKYLV</sequence>
<proteinExistence type="inferred from homology"/>
<dbReference type="Gene3D" id="3.90.190.10">
    <property type="entry name" value="Protein tyrosine phosphatase superfamily"/>
    <property type="match status" value="1"/>
</dbReference>
<reference evidence="3" key="1">
    <citation type="journal article" date="2019" name="Int. J. Syst. Evol. Microbiol.">
        <title>The Global Catalogue of Microorganisms (GCM) 10K type strain sequencing project: providing services to taxonomists for standard genome sequencing and annotation.</title>
        <authorList>
            <consortium name="The Broad Institute Genomics Platform"/>
            <consortium name="The Broad Institute Genome Sequencing Center for Infectious Disease"/>
            <person name="Wu L."/>
            <person name="Ma J."/>
        </authorList>
    </citation>
    <scope>NUCLEOTIDE SEQUENCE [LARGE SCALE GENOMIC DNA]</scope>
    <source>
        <strain evidence="3">CCUG 53519</strain>
    </source>
</reference>
<organism evidence="2 3">
    <name type="scientific">Paenibacillus provencensis</name>
    <dbReference type="NCBI Taxonomy" id="441151"/>
    <lineage>
        <taxon>Bacteria</taxon>
        <taxon>Bacillati</taxon>
        <taxon>Bacillota</taxon>
        <taxon>Bacilli</taxon>
        <taxon>Bacillales</taxon>
        <taxon>Paenibacillaceae</taxon>
        <taxon>Paenibacillus</taxon>
    </lineage>
</organism>
<dbReference type="PROSITE" id="PS00383">
    <property type="entry name" value="TYR_PHOSPHATASE_1"/>
    <property type="match status" value="1"/>
</dbReference>
<dbReference type="RefSeq" id="WP_251582977.1">
    <property type="nucleotide sequence ID" value="NZ_JBHTKX010000002.1"/>
</dbReference>
<comment type="similarity">
    <text evidence="1">Belongs to the protein-tyrosine phosphatase family.</text>
</comment>
<dbReference type="PANTHER" id="PTHR31126:SF1">
    <property type="entry name" value="TYROSINE SPECIFIC PROTEIN PHOSPHATASES DOMAIN-CONTAINING PROTEIN"/>
    <property type="match status" value="1"/>
</dbReference>
<keyword evidence="3" id="KW-1185">Reference proteome</keyword>
<gene>
    <name evidence="2" type="ORF">ACFQ3J_17315</name>
</gene>
<dbReference type="Pfam" id="PF13350">
    <property type="entry name" value="Y_phosphatase3"/>
    <property type="match status" value="1"/>
</dbReference>
<dbReference type="InterPro" id="IPR029021">
    <property type="entry name" value="Prot-tyrosine_phosphatase-like"/>
</dbReference>
<comment type="caution">
    <text evidence="2">The sequence shown here is derived from an EMBL/GenBank/DDBJ whole genome shotgun (WGS) entry which is preliminary data.</text>
</comment>
<evidence type="ECO:0000313" key="2">
    <source>
        <dbReference type="EMBL" id="MFD1129930.1"/>
    </source>
</evidence>
<dbReference type="Proteomes" id="UP001597169">
    <property type="component" value="Unassembled WGS sequence"/>
</dbReference>
<dbReference type="InterPro" id="IPR026893">
    <property type="entry name" value="Tyr/Ser_Pase_IphP-type"/>
</dbReference>
<evidence type="ECO:0000313" key="3">
    <source>
        <dbReference type="Proteomes" id="UP001597169"/>
    </source>
</evidence>
<protein>
    <submittedName>
        <fullName evidence="2">Tyrosine-protein phosphatase</fullName>
    </submittedName>
</protein>
<dbReference type="SUPFAM" id="SSF52799">
    <property type="entry name" value="(Phosphotyrosine protein) phosphatases II"/>
    <property type="match status" value="1"/>
</dbReference>
<evidence type="ECO:0000256" key="1">
    <source>
        <dbReference type="ARBA" id="ARBA00009580"/>
    </source>
</evidence>
<name>A0ABW3Q777_9BACL</name>